<name>A0AAV2L9S7_KNICA</name>
<dbReference type="EMBL" id="OZ035845">
    <property type="protein sequence ID" value="CAL1599011.1"/>
    <property type="molecule type" value="Genomic_DNA"/>
</dbReference>
<organism evidence="1 2">
    <name type="scientific">Knipowitschia caucasica</name>
    <name type="common">Caucasian dwarf goby</name>
    <name type="synonym">Pomatoschistus caucasicus</name>
    <dbReference type="NCBI Taxonomy" id="637954"/>
    <lineage>
        <taxon>Eukaryota</taxon>
        <taxon>Metazoa</taxon>
        <taxon>Chordata</taxon>
        <taxon>Craniata</taxon>
        <taxon>Vertebrata</taxon>
        <taxon>Euteleostomi</taxon>
        <taxon>Actinopterygii</taxon>
        <taxon>Neopterygii</taxon>
        <taxon>Teleostei</taxon>
        <taxon>Neoteleostei</taxon>
        <taxon>Acanthomorphata</taxon>
        <taxon>Gobiaria</taxon>
        <taxon>Gobiiformes</taxon>
        <taxon>Gobioidei</taxon>
        <taxon>Gobiidae</taxon>
        <taxon>Gobiinae</taxon>
        <taxon>Knipowitschia</taxon>
    </lineage>
</organism>
<reference evidence="1 2" key="1">
    <citation type="submission" date="2024-04" db="EMBL/GenBank/DDBJ databases">
        <authorList>
            <person name="Waldvogel A.-M."/>
            <person name="Schoenle A."/>
        </authorList>
    </citation>
    <scope>NUCLEOTIDE SEQUENCE [LARGE SCALE GENOMIC DNA]</scope>
</reference>
<keyword evidence="2" id="KW-1185">Reference proteome</keyword>
<evidence type="ECO:0000313" key="1">
    <source>
        <dbReference type="EMBL" id="CAL1599011.1"/>
    </source>
</evidence>
<proteinExistence type="predicted"/>
<evidence type="ECO:0000313" key="2">
    <source>
        <dbReference type="Proteomes" id="UP001497482"/>
    </source>
</evidence>
<dbReference type="Proteomes" id="UP001497482">
    <property type="component" value="Chromosome 23"/>
</dbReference>
<dbReference type="AlphaFoldDB" id="A0AAV2L9S7"/>
<gene>
    <name evidence="1" type="ORF">KC01_LOCUS27358</name>
</gene>
<protein>
    <submittedName>
        <fullName evidence="1">Uncharacterized protein</fullName>
    </submittedName>
</protein>
<accession>A0AAV2L9S7</accession>
<sequence>MSRNRHTAPSLGVSGVGAYLLKFKTQMTPDCEAEADMVPPALVCPGWGLICLSLNRNIARIMARNSILPPASVCPGWGLICLGISGRAGEAARQTREVE</sequence>